<dbReference type="InParanoid" id="H2APV0"/>
<dbReference type="RefSeq" id="XP_003955535.1">
    <property type="nucleotide sequence ID" value="XM_003955486.1"/>
</dbReference>
<keyword evidence="4" id="KW-1185">Reference proteome</keyword>
<dbReference type="PANTHER" id="PTHR13357:SF1">
    <property type="entry name" value="NCK-INTERACTING PROTEIN WITH SH3 DOMAIN"/>
    <property type="match status" value="1"/>
</dbReference>
<dbReference type="GO" id="GO:0000147">
    <property type="term" value="P:actin cortical patch assembly"/>
    <property type="evidence" value="ECO:0007669"/>
    <property type="project" value="TreeGrafter"/>
</dbReference>
<feature type="compositionally biased region" description="Polar residues" evidence="1">
    <location>
        <begin position="471"/>
        <end position="487"/>
    </location>
</feature>
<reference evidence="3 4" key="1">
    <citation type="journal article" date="2011" name="Proc. Natl. Acad. Sci. U.S.A.">
        <title>Evolutionary erosion of yeast sex chromosomes by mating-type switching accidents.</title>
        <authorList>
            <person name="Gordon J.L."/>
            <person name="Armisen D."/>
            <person name="Proux-Wera E."/>
            <person name="Oheigeartaigh S.S."/>
            <person name="Byrne K.P."/>
            <person name="Wolfe K.H."/>
        </authorList>
    </citation>
    <scope>NUCLEOTIDE SEQUENCE [LARGE SCALE GENOMIC DNA]</scope>
    <source>
        <strain evidence="4">ATCC 22294 / BCRC 22015 / CBS 2517 / CECT 1963 / NBRC 1671 / NRRL Y-8276</strain>
    </source>
</reference>
<dbReference type="InterPro" id="IPR018556">
    <property type="entry name" value="SPIN90/Ldb17_LRD"/>
</dbReference>
<protein>
    <recommendedName>
        <fullName evidence="2">SPIN90/Ldb17 leucine-rich domain-containing protein</fullName>
    </recommendedName>
</protein>
<sequence length="487" mass="56252">MILDPASPNEESHTKEEIIQFWASLEEILNHPKTKDKTILNTYLVQYLKEVTDSYKVFINTDEDLFRMALLLAESFLFEDIENKNFCISKFLSLLNIDLLEINMKFVITYILLFEAKRNINSLETMLQFQGFTVFYNTLYTEFAYLNKYGDNEDQNSNDNKPLTDLDYAIVDEMKQICTVLLDILYQMFKYCKCTISNVQLVDDFFVHFLIRSIRSDTFTDLYNNSQFKVILALNEQYMMFGKEYNIPNKVLKFLVTTNISKGFMELLLLKFNRLEDCSLQIMMCKILYLILTTTAHNIAKDFFYLNDLYVFVDVLIRELQNISENQEALRNTYLRVLIPLLQNTELSTTHYRKNELCKVLEYLCNLDNICDSDKILSEHKTTVRLASKCLSSVSWLQHPATNDSGSNSSNGSSDNLSRVSTISANAMAISEGSTKVFNEYDISTESLEKRKTKPPPPPPSRKLSAPRGLSLSSTLAGVHSRNFNDN</sequence>
<organism evidence="3 4">
    <name type="scientific">Kazachstania africana (strain ATCC 22294 / BCRC 22015 / CBS 2517 / CECT 1963 / NBRC 1671 / NRRL Y-8276)</name>
    <name type="common">Yeast</name>
    <name type="synonym">Kluyveromyces africanus</name>
    <dbReference type="NCBI Taxonomy" id="1071382"/>
    <lineage>
        <taxon>Eukaryota</taxon>
        <taxon>Fungi</taxon>
        <taxon>Dikarya</taxon>
        <taxon>Ascomycota</taxon>
        <taxon>Saccharomycotina</taxon>
        <taxon>Saccharomycetes</taxon>
        <taxon>Saccharomycetales</taxon>
        <taxon>Saccharomycetaceae</taxon>
        <taxon>Kazachstania</taxon>
    </lineage>
</organism>
<name>H2APV0_KAZAF</name>
<dbReference type="GO" id="GO:0051666">
    <property type="term" value="P:actin cortical patch localization"/>
    <property type="evidence" value="ECO:0007669"/>
    <property type="project" value="TreeGrafter"/>
</dbReference>
<accession>H2APV0</accession>
<dbReference type="AlphaFoldDB" id="H2APV0"/>
<evidence type="ECO:0000259" key="2">
    <source>
        <dbReference type="Pfam" id="PF09431"/>
    </source>
</evidence>
<dbReference type="FunCoup" id="H2APV0">
    <property type="interactions" value="20"/>
</dbReference>
<feature type="domain" description="SPIN90/Ldb17 leucine-rich" evidence="2">
    <location>
        <begin position="221"/>
        <end position="357"/>
    </location>
</feature>
<feature type="region of interest" description="Disordered" evidence="1">
    <location>
        <begin position="446"/>
        <end position="487"/>
    </location>
</feature>
<evidence type="ECO:0000313" key="3">
    <source>
        <dbReference type="EMBL" id="CCF56400.1"/>
    </source>
</evidence>
<gene>
    <name evidence="3" type="primary">KAFR0B01020</name>
    <name evidence="3" type="ORF">KAFR_0B01020</name>
</gene>
<dbReference type="PANTHER" id="PTHR13357">
    <property type="entry name" value="SH3 ADAPTER PROTEIN SPIN90 NCK INTERACTING PROTEIN WITH SH3 DOMAIN"/>
    <property type="match status" value="1"/>
</dbReference>
<evidence type="ECO:0000313" key="4">
    <source>
        <dbReference type="Proteomes" id="UP000005220"/>
    </source>
</evidence>
<dbReference type="GO" id="GO:0030479">
    <property type="term" value="C:actin cortical patch"/>
    <property type="evidence" value="ECO:0007669"/>
    <property type="project" value="EnsemblFungi"/>
</dbReference>
<dbReference type="GO" id="GO:0071933">
    <property type="term" value="F:Arp2/3 complex binding"/>
    <property type="evidence" value="ECO:0007669"/>
    <property type="project" value="TreeGrafter"/>
</dbReference>
<dbReference type="HOGENOM" id="CLU_017272_2_1_1"/>
<dbReference type="KEGG" id="kaf:KAFR_0B01020"/>
<dbReference type="GO" id="GO:0006897">
    <property type="term" value="P:endocytosis"/>
    <property type="evidence" value="ECO:0007669"/>
    <property type="project" value="EnsemblFungi"/>
</dbReference>
<dbReference type="InterPro" id="IPR030125">
    <property type="entry name" value="SPIN90/Ldb17"/>
</dbReference>
<dbReference type="STRING" id="1071382.H2APV0"/>
<dbReference type="Pfam" id="PF09431">
    <property type="entry name" value="SPIN90_LRD"/>
    <property type="match status" value="1"/>
</dbReference>
<dbReference type="eggNOG" id="KOG4035">
    <property type="taxonomic scope" value="Eukaryota"/>
</dbReference>
<proteinExistence type="predicted"/>
<dbReference type="Proteomes" id="UP000005220">
    <property type="component" value="Chromosome 2"/>
</dbReference>
<dbReference type="EMBL" id="HE650822">
    <property type="protein sequence ID" value="CCF56400.1"/>
    <property type="molecule type" value="Genomic_DNA"/>
</dbReference>
<evidence type="ECO:0000256" key="1">
    <source>
        <dbReference type="SAM" id="MobiDB-lite"/>
    </source>
</evidence>
<dbReference type="OrthoDB" id="445362at2759"/>
<dbReference type="GeneID" id="13882624"/>